<sequence>MSTLSFTKRFKNKIDKLGRDGFVYLNASNPIDKSDIPARKIHQPFLRLLPSNSKVLITQKVIKEDNSVEGKSINFRSVTPDNALPQIRVSPIRNKEKISKSKSPVYVREGIIYNETEHIDTSISCPKLPKIIPPQYSIRDHIRRKLKLTMKKYF</sequence>
<evidence type="ECO:0000313" key="1">
    <source>
        <dbReference type="EMBL" id="OMJ94271.1"/>
    </source>
</evidence>
<comment type="caution">
    <text evidence="1">The sequence shown here is derived from an EMBL/GenBank/DDBJ whole genome shotgun (WGS) entry which is preliminary data.</text>
</comment>
<dbReference type="AlphaFoldDB" id="A0A1R2CZ49"/>
<protein>
    <submittedName>
        <fullName evidence="1">Uncharacterized protein</fullName>
    </submittedName>
</protein>
<dbReference type="EMBL" id="MPUH01000029">
    <property type="protein sequence ID" value="OMJ94271.1"/>
    <property type="molecule type" value="Genomic_DNA"/>
</dbReference>
<proteinExistence type="predicted"/>
<organism evidence="1 2">
    <name type="scientific">Stentor coeruleus</name>
    <dbReference type="NCBI Taxonomy" id="5963"/>
    <lineage>
        <taxon>Eukaryota</taxon>
        <taxon>Sar</taxon>
        <taxon>Alveolata</taxon>
        <taxon>Ciliophora</taxon>
        <taxon>Postciliodesmatophora</taxon>
        <taxon>Heterotrichea</taxon>
        <taxon>Heterotrichida</taxon>
        <taxon>Stentoridae</taxon>
        <taxon>Stentor</taxon>
    </lineage>
</organism>
<name>A0A1R2CZ49_9CILI</name>
<gene>
    <name evidence="1" type="ORF">SteCoe_2612</name>
</gene>
<keyword evidence="2" id="KW-1185">Reference proteome</keyword>
<dbReference type="Proteomes" id="UP000187209">
    <property type="component" value="Unassembled WGS sequence"/>
</dbReference>
<accession>A0A1R2CZ49</accession>
<reference evidence="1 2" key="1">
    <citation type="submission" date="2016-11" db="EMBL/GenBank/DDBJ databases">
        <title>The macronuclear genome of Stentor coeruleus: a giant cell with tiny introns.</title>
        <authorList>
            <person name="Slabodnick M."/>
            <person name="Ruby J.G."/>
            <person name="Reiff S.B."/>
            <person name="Swart E.C."/>
            <person name="Gosai S."/>
            <person name="Prabakaran S."/>
            <person name="Witkowska E."/>
            <person name="Larue G.E."/>
            <person name="Fisher S."/>
            <person name="Freeman R.M."/>
            <person name="Gunawardena J."/>
            <person name="Chu W."/>
            <person name="Stover N.A."/>
            <person name="Gregory B.D."/>
            <person name="Nowacki M."/>
            <person name="Derisi J."/>
            <person name="Roy S.W."/>
            <person name="Marshall W.F."/>
            <person name="Sood P."/>
        </authorList>
    </citation>
    <scope>NUCLEOTIDE SEQUENCE [LARGE SCALE GENOMIC DNA]</scope>
    <source>
        <strain evidence="1">WM001</strain>
    </source>
</reference>
<evidence type="ECO:0000313" key="2">
    <source>
        <dbReference type="Proteomes" id="UP000187209"/>
    </source>
</evidence>